<dbReference type="EMBL" id="JAWXXP010000001">
    <property type="protein sequence ID" value="MDX5993941.1"/>
    <property type="molecule type" value="Genomic_DNA"/>
</dbReference>
<comment type="caution">
    <text evidence="1">The sequence shown here is derived from an EMBL/GenBank/DDBJ whole genome shotgun (WGS) entry which is preliminary data.</text>
</comment>
<organism evidence="1 2">
    <name type="scientific">Ectopseudomonas alcaliphila</name>
    <dbReference type="NCBI Taxonomy" id="101564"/>
    <lineage>
        <taxon>Bacteria</taxon>
        <taxon>Pseudomonadati</taxon>
        <taxon>Pseudomonadota</taxon>
        <taxon>Gammaproteobacteria</taxon>
        <taxon>Pseudomonadales</taxon>
        <taxon>Pseudomonadaceae</taxon>
        <taxon>Ectopseudomonas</taxon>
    </lineage>
</organism>
<evidence type="ECO:0000313" key="1">
    <source>
        <dbReference type="EMBL" id="MDX5993941.1"/>
    </source>
</evidence>
<gene>
    <name evidence="1" type="ORF">SIM71_17915</name>
</gene>
<keyword evidence="2" id="KW-1185">Reference proteome</keyword>
<proteinExistence type="predicted"/>
<reference evidence="1 2" key="1">
    <citation type="submission" date="2023-11" db="EMBL/GenBank/DDBJ databases">
        <title>MicrobeMod: A computational toolkit for identifying prokaryotic methylation and restriction-modification with nanopore sequencing.</title>
        <authorList>
            <person name="Crits-Christoph A."/>
            <person name="Kang S.C."/>
            <person name="Lee H."/>
            <person name="Ostrov N."/>
        </authorList>
    </citation>
    <scope>NUCLEOTIDE SEQUENCE [LARGE SCALE GENOMIC DNA]</scope>
    <source>
        <strain evidence="1 2">ATCC BAA-571</strain>
    </source>
</reference>
<accession>A0ABU4Q2Z0</accession>
<name>A0ABU4Q2Z0_9GAMM</name>
<dbReference type="Proteomes" id="UP001278050">
    <property type="component" value="Unassembled WGS sequence"/>
</dbReference>
<dbReference type="RefSeq" id="WP_139203086.1">
    <property type="nucleotide sequence ID" value="NZ_CBCSET010000013.1"/>
</dbReference>
<protein>
    <submittedName>
        <fullName evidence="1">Uncharacterized protein</fullName>
    </submittedName>
</protein>
<evidence type="ECO:0000313" key="2">
    <source>
        <dbReference type="Proteomes" id="UP001278050"/>
    </source>
</evidence>
<sequence length="188" mass="21239">MDIEELRELIANEPNPVLVATELGFFLSDSLEDGSINFYEGFWVADLCVSLLREGYSKAAWSYTVGYQHILSLVMLYVMARYFGEQSQLEKYRSWALEAESHLAESREHYSLSLLERLRNCDNSGILAELAAVREGNKPFKHGPYHSEVFPFDYVAPEKELMAGVVSSTKEIRPEIVSLLADIGVVHG</sequence>